<sequence length="141" mass="15377">VHFIRYLKSFHSFPPSVELIDGGCLGLRILDLFREKEALIVIDILLAKSPPGTIKTLSWEEIKNLGTAKLASGHQVGIKEALALAELIGIKPKYFKAFGVVPAHLGVGTELSPALRERLPVLAEMVLAEIKNLAGEADTRR</sequence>
<comment type="similarity">
    <text evidence="1">Belongs to the peptidase A31 family.</text>
</comment>
<dbReference type="PANTHER" id="PTHR30302:SF1">
    <property type="entry name" value="HYDROGENASE 2 MATURATION PROTEASE"/>
    <property type="match status" value="1"/>
</dbReference>
<dbReference type="Pfam" id="PF01750">
    <property type="entry name" value="HycI"/>
    <property type="match status" value="1"/>
</dbReference>
<dbReference type="AlphaFoldDB" id="A0A7V5P131"/>
<keyword evidence="4" id="KW-0378">Hydrolase</keyword>
<accession>A0A7V5P131</accession>
<evidence type="ECO:0000256" key="4">
    <source>
        <dbReference type="ARBA" id="ARBA00022801"/>
    </source>
</evidence>
<evidence type="ECO:0000256" key="3">
    <source>
        <dbReference type="ARBA" id="ARBA00022750"/>
    </source>
</evidence>
<comment type="caution">
    <text evidence="5">The sequence shown here is derived from an EMBL/GenBank/DDBJ whole genome shotgun (WGS) entry which is preliminary data.</text>
</comment>
<name>A0A7V5P131_9BACT</name>
<dbReference type="NCBIfam" id="TIGR00072">
    <property type="entry name" value="hydrog_prot"/>
    <property type="match status" value="1"/>
</dbReference>
<evidence type="ECO:0000313" key="5">
    <source>
        <dbReference type="EMBL" id="HHI97821.1"/>
    </source>
</evidence>
<feature type="non-terminal residue" evidence="5">
    <location>
        <position position="1"/>
    </location>
</feature>
<evidence type="ECO:0000256" key="1">
    <source>
        <dbReference type="ARBA" id="ARBA00006814"/>
    </source>
</evidence>
<reference evidence="5" key="1">
    <citation type="journal article" date="2020" name="mSystems">
        <title>Genome- and Community-Level Interaction Insights into Carbon Utilization and Element Cycling Functions of Hydrothermarchaeota in Hydrothermal Sediment.</title>
        <authorList>
            <person name="Zhou Z."/>
            <person name="Liu Y."/>
            <person name="Xu W."/>
            <person name="Pan J."/>
            <person name="Luo Z.H."/>
            <person name="Li M."/>
        </authorList>
    </citation>
    <scope>NUCLEOTIDE SEQUENCE [LARGE SCALE GENOMIC DNA]</scope>
    <source>
        <strain evidence="5">HyVt-533</strain>
    </source>
</reference>
<evidence type="ECO:0000256" key="2">
    <source>
        <dbReference type="ARBA" id="ARBA00022670"/>
    </source>
</evidence>
<keyword evidence="2 5" id="KW-0645">Protease</keyword>
<dbReference type="SUPFAM" id="SSF53163">
    <property type="entry name" value="HybD-like"/>
    <property type="match status" value="1"/>
</dbReference>
<keyword evidence="3" id="KW-0064">Aspartyl protease</keyword>
<dbReference type="InterPro" id="IPR000671">
    <property type="entry name" value="Peptidase_A31"/>
</dbReference>
<dbReference type="GO" id="GO:0004190">
    <property type="term" value="F:aspartic-type endopeptidase activity"/>
    <property type="evidence" value="ECO:0007669"/>
    <property type="project" value="UniProtKB-KW"/>
</dbReference>
<proteinExistence type="inferred from homology"/>
<dbReference type="PANTHER" id="PTHR30302">
    <property type="entry name" value="HYDROGENASE 1 MATURATION PROTEASE"/>
    <property type="match status" value="1"/>
</dbReference>
<dbReference type="Gene3D" id="3.40.50.1450">
    <property type="entry name" value="HybD-like"/>
    <property type="match status" value="1"/>
</dbReference>
<dbReference type="InterPro" id="IPR023430">
    <property type="entry name" value="Pept_HybD-like_dom_sf"/>
</dbReference>
<dbReference type="PRINTS" id="PR00446">
    <property type="entry name" value="HYDRGNUPTAKE"/>
</dbReference>
<protein>
    <submittedName>
        <fullName evidence="5">Hydrogenase maturation protease</fullName>
    </submittedName>
</protein>
<dbReference type="GO" id="GO:0016485">
    <property type="term" value="P:protein processing"/>
    <property type="evidence" value="ECO:0007669"/>
    <property type="project" value="TreeGrafter"/>
</dbReference>
<gene>
    <name evidence="5" type="ORF">ENJ96_08200</name>
</gene>
<organism evidence="5">
    <name type="scientific">Thermodesulfatator atlanticus</name>
    <dbReference type="NCBI Taxonomy" id="501497"/>
    <lineage>
        <taxon>Bacteria</taxon>
        <taxon>Pseudomonadati</taxon>
        <taxon>Thermodesulfobacteriota</taxon>
        <taxon>Thermodesulfobacteria</taxon>
        <taxon>Thermodesulfobacteriales</taxon>
        <taxon>Thermodesulfatatoraceae</taxon>
        <taxon>Thermodesulfatator</taxon>
    </lineage>
</organism>
<dbReference type="Proteomes" id="UP000886101">
    <property type="component" value="Unassembled WGS sequence"/>
</dbReference>
<dbReference type="GO" id="GO:0008047">
    <property type="term" value="F:enzyme activator activity"/>
    <property type="evidence" value="ECO:0007669"/>
    <property type="project" value="InterPro"/>
</dbReference>
<dbReference type="EMBL" id="DROK01000243">
    <property type="protein sequence ID" value="HHI97821.1"/>
    <property type="molecule type" value="Genomic_DNA"/>
</dbReference>